<keyword evidence="4" id="KW-0285">Flavoprotein</keyword>
<evidence type="ECO:0000256" key="3">
    <source>
        <dbReference type="ARBA" id="ARBA00022603"/>
    </source>
</evidence>
<evidence type="ECO:0000256" key="2">
    <source>
        <dbReference type="ARBA" id="ARBA00004777"/>
    </source>
</evidence>
<dbReference type="InterPro" id="IPR003726">
    <property type="entry name" value="HCY_dom"/>
</dbReference>
<feature type="binding site" evidence="8">
    <location>
        <position position="218"/>
    </location>
    <ligand>
        <name>Zn(2+)</name>
        <dbReference type="ChEBI" id="CHEBI:29105"/>
    </ligand>
</feature>
<dbReference type="SUPFAM" id="SSF51730">
    <property type="entry name" value="FAD-linked oxidoreductase"/>
    <property type="match status" value="1"/>
</dbReference>
<gene>
    <name evidence="11" type="ORF">SAMN05443507_10483</name>
</gene>
<dbReference type="GO" id="GO:0032259">
    <property type="term" value="P:methylation"/>
    <property type="evidence" value="ECO:0007669"/>
    <property type="project" value="UniProtKB-KW"/>
</dbReference>
<dbReference type="GO" id="GO:0006555">
    <property type="term" value="P:methionine metabolic process"/>
    <property type="evidence" value="ECO:0007669"/>
    <property type="project" value="InterPro"/>
</dbReference>
<dbReference type="InterPro" id="IPR036589">
    <property type="entry name" value="HCY_dom_sf"/>
</dbReference>
<evidence type="ECO:0000259" key="10">
    <source>
        <dbReference type="PROSITE" id="PS50970"/>
    </source>
</evidence>
<dbReference type="GO" id="GO:0035999">
    <property type="term" value="P:tetrahydrofolate interconversion"/>
    <property type="evidence" value="ECO:0007669"/>
    <property type="project" value="UniProtKB-UniPathway"/>
</dbReference>
<feature type="region of interest" description="Disordered" evidence="9">
    <location>
        <begin position="308"/>
        <end position="328"/>
    </location>
</feature>
<dbReference type="PROSITE" id="PS50970">
    <property type="entry name" value="HCY"/>
    <property type="match status" value="1"/>
</dbReference>
<dbReference type="CDD" id="cd00537">
    <property type="entry name" value="MTHFR"/>
    <property type="match status" value="1"/>
</dbReference>
<evidence type="ECO:0000313" key="11">
    <source>
        <dbReference type="EMBL" id="SHJ83588.1"/>
    </source>
</evidence>
<evidence type="ECO:0000256" key="1">
    <source>
        <dbReference type="ARBA" id="ARBA00001974"/>
    </source>
</evidence>
<feature type="domain" description="Hcy-binding" evidence="10">
    <location>
        <begin position="9"/>
        <end position="298"/>
    </location>
</feature>
<dbReference type="NCBIfam" id="NF006396">
    <property type="entry name" value="PRK08645.1"/>
    <property type="match status" value="1"/>
</dbReference>
<reference evidence="12" key="1">
    <citation type="submission" date="2016-11" db="EMBL/GenBank/DDBJ databases">
        <authorList>
            <person name="Varghese N."/>
            <person name="Submissions S."/>
        </authorList>
    </citation>
    <scope>NUCLEOTIDE SEQUENCE [LARGE SCALE GENOMIC DNA]</scope>
    <source>
        <strain evidence="12">USBA-503</strain>
    </source>
</reference>
<keyword evidence="3 8" id="KW-0489">Methyltransferase</keyword>
<evidence type="ECO:0000256" key="9">
    <source>
        <dbReference type="SAM" id="MobiDB-lite"/>
    </source>
</evidence>
<evidence type="ECO:0000256" key="4">
    <source>
        <dbReference type="ARBA" id="ARBA00022630"/>
    </source>
</evidence>
<sequence>MESNVWKAVPNVIGKDGQAFIVTDGAMSTFLHQIGLPLGVLPEQLNLENPEQVRSVHEAYVNAGATLIQTNTFSASRFALSRVGIENQFFQIHLSAVNSARQAAASQAAVFGSIGALPVEFIHENALSPERMEREYRRQIAEQAEALLQAGVDGFVLETFAESEWAYWALSAVRSLTNLPIIVNLSPDEIGVTRDGMEIGHAFQWLQQAGADAVGLNCRLGPYGILRSYESLHLEKNGMYAAIPNAGLLHFEEGKYAYTGNAEYFSKTMLDLAQHGVRILGGCCGTTPEHIQRLRKVLEETVFNESSTQSALSAGKGEKSGETSVSDLSETPKIEAKIELLSNRNQSLVEKVAQKRTVIVELDPPKTLDCSKFLRGASILAESGADFLTLADNSLGSIRVSNLALAALLKQRGIEPLVHIACRDRNLIGQQSHLMGLYVLDIHHILLVTGDPSRFGDLPGATSVFDVSSTELTRMVKRLNGGIGFSGMSLEPASRFVIGTSFNPHVRNFDKAVERLRRKIEAGADYIMTQPVYDVKLIKRLAEVAKDLTVPMFVGVMPLVSARNAQYLHHQVPGIQIPETILRLMDEAEPSQALHVGMDIARELVNSVLEHFRGIYLVTPFLRYSLTAELTRYAKSLNHRSISV</sequence>
<evidence type="ECO:0000256" key="6">
    <source>
        <dbReference type="ARBA" id="ARBA00022827"/>
    </source>
</evidence>
<dbReference type="GO" id="GO:0004489">
    <property type="term" value="F:methylenetetrahydrofolate reductase [NAD(P)H] activity"/>
    <property type="evidence" value="ECO:0007669"/>
    <property type="project" value="InterPro"/>
</dbReference>
<protein>
    <submittedName>
        <fullName evidence="11">Homocysteine S-methyltransferase</fullName>
    </submittedName>
</protein>
<proteinExistence type="predicted"/>
<evidence type="ECO:0000313" key="12">
    <source>
        <dbReference type="Proteomes" id="UP000184016"/>
    </source>
</evidence>
<keyword evidence="7" id="KW-0560">Oxidoreductase</keyword>
<dbReference type="GO" id="GO:0046872">
    <property type="term" value="F:metal ion binding"/>
    <property type="evidence" value="ECO:0007669"/>
    <property type="project" value="UniProtKB-KW"/>
</dbReference>
<dbReference type="InterPro" id="IPR029041">
    <property type="entry name" value="FAD-linked_oxidoreductase-like"/>
</dbReference>
<dbReference type="Gene3D" id="3.20.20.330">
    <property type="entry name" value="Homocysteine-binding-like domain"/>
    <property type="match status" value="1"/>
</dbReference>
<comment type="cofactor">
    <cofactor evidence="8">
        <name>Zn(2+)</name>
        <dbReference type="ChEBI" id="CHEBI:29105"/>
    </cofactor>
</comment>
<dbReference type="Pfam" id="PF02219">
    <property type="entry name" value="MTHFR"/>
    <property type="match status" value="1"/>
</dbReference>
<dbReference type="OrthoDB" id="9803687at2"/>
<keyword evidence="12" id="KW-1185">Reference proteome</keyword>
<dbReference type="PANTHER" id="PTHR11103:SF18">
    <property type="entry name" value="SLR1189 PROTEIN"/>
    <property type="match status" value="1"/>
</dbReference>
<keyword evidence="5 8" id="KW-0808">Transferase</keyword>
<dbReference type="SUPFAM" id="SSF82282">
    <property type="entry name" value="Homocysteine S-methyltransferase"/>
    <property type="match status" value="1"/>
</dbReference>
<dbReference type="Pfam" id="PF02574">
    <property type="entry name" value="S-methyl_trans"/>
    <property type="match status" value="1"/>
</dbReference>
<dbReference type="PANTHER" id="PTHR11103">
    <property type="entry name" value="SLR1189 PROTEIN"/>
    <property type="match status" value="1"/>
</dbReference>
<dbReference type="GO" id="GO:0008168">
    <property type="term" value="F:methyltransferase activity"/>
    <property type="evidence" value="ECO:0007669"/>
    <property type="project" value="UniProtKB-UniRule"/>
</dbReference>
<evidence type="ECO:0000256" key="8">
    <source>
        <dbReference type="PROSITE-ProRule" id="PRU00333"/>
    </source>
</evidence>
<evidence type="ECO:0000256" key="5">
    <source>
        <dbReference type="ARBA" id="ARBA00022679"/>
    </source>
</evidence>
<keyword evidence="8" id="KW-0479">Metal-binding</keyword>
<dbReference type="InterPro" id="IPR003171">
    <property type="entry name" value="Mehydrof_redctse-like"/>
</dbReference>
<dbReference type="Proteomes" id="UP000184016">
    <property type="component" value="Unassembled WGS sequence"/>
</dbReference>
<dbReference type="Gene3D" id="3.20.20.220">
    <property type="match status" value="1"/>
</dbReference>
<dbReference type="UniPathway" id="UPA00193"/>
<feature type="binding site" evidence="8">
    <location>
        <position position="284"/>
    </location>
    <ligand>
        <name>Zn(2+)</name>
        <dbReference type="ChEBI" id="CHEBI:29105"/>
    </ligand>
</feature>
<dbReference type="RefSeq" id="WP_072873160.1">
    <property type="nucleotide sequence ID" value="NZ_FRAF01000004.1"/>
</dbReference>
<name>A0A1M6MJE6_9BACL</name>
<feature type="binding site" evidence="8">
    <location>
        <position position="283"/>
    </location>
    <ligand>
        <name>Zn(2+)</name>
        <dbReference type="ChEBI" id="CHEBI:29105"/>
    </ligand>
</feature>
<dbReference type="EMBL" id="FRAF01000004">
    <property type="protein sequence ID" value="SHJ83588.1"/>
    <property type="molecule type" value="Genomic_DNA"/>
</dbReference>
<comment type="cofactor">
    <cofactor evidence="1">
        <name>FAD</name>
        <dbReference type="ChEBI" id="CHEBI:57692"/>
    </cofactor>
</comment>
<evidence type="ECO:0000256" key="7">
    <source>
        <dbReference type="ARBA" id="ARBA00023002"/>
    </source>
</evidence>
<keyword evidence="6" id="KW-0274">FAD</keyword>
<accession>A0A1M6MJE6</accession>
<keyword evidence="8" id="KW-0862">Zinc</keyword>
<comment type="pathway">
    <text evidence="2">One-carbon metabolism; tetrahydrofolate interconversion.</text>
</comment>
<dbReference type="AlphaFoldDB" id="A0A1M6MJE6"/>
<dbReference type="STRING" id="1830138.SAMN05443507_10483"/>
<organism evidence="11 12">
    <name type="scientific">Alicyclobacillus tolerans</name>
    <dbReference type="NCBI Taxonomy" id="90970"/>
    <lineage>
        <taxon>Bacteria</taxon>
        <taxon>Bacillati</taxon>
        <taxon>Bacillota</taxon>
        <taxon>Bacilli</taxon>
        <taxon>Bacillales</taxon>
        <taxon>Alicyclobacillaceae</taxon>
        <taxon>Alicyclobacillus</taxon>
    </lineage>
</organism>